<feature type="binding site" evidence="13">
    <location>
        <begin position="248"/>
        <end position="251"/>
    </location>
    <ligand>
        <name>GTP</name>
        <dbReference type="ChEBI" id="CHEBI:37565"/>
    </ligand>
</feature>
<evidence type="ECO:0000256" key="6">
    <source>
        <dbReference type="ARBA" id="ARBA00022741"/>
    </source>
</evidence>
<keyword evidence="9" id="KW-0333">Golgi apparatus</keyword>
<sequence length="306" mass="33933">MGNELTIKSNSGKFNERNKLVLAELTGCGATTILYKLKQGPYNQQLILPYSTIGCDFGHVEYKNTNTNRRGMGAARERLWSIVIADGLRDAVILVLANKQDLPDAMTVQEVSECLDLNKLITNEWHIQGTCALTGEGLYEGLSATTIFYKLKQGPHIQQPIKTPPTIGLDFEHVEYNNVGFIIFDLGGGLGGMINRLDHCKRYFTGAIGLMLVVDSSSRESMGAARERPWSILTAEELRDAVVLVLANKQDLPDVMTVHEVSECLYLDKLTTHMWHIQGTCALTGEGLYEGLDWIIDTCAHSNKQD</sequence>
<organism evidence="15">
    <name type="scientific">Oppiella nova</name>
    <dbReference type="NCBI Taxonomy" id="334625"/>
    <lineage>
        <taxon>Eukaryota</taxon>
        <taxon>Metazoa</taxon>
        <taxon>Ecdysozoa</taxon>
        <taxon>Arthropoda</taxon>
        <taxon>Chelicerata</taxon>
        <taxon>Arachnida</taxon>
        <taxon>Acari</taxon>
        <taxon>Acariformes</taxon>
        <taxon>Sarcoptiformes</taxon>
        <taxon>Oribatida</taxon>
        <taxon>Brachypylina</taxon>
        <taxon>Oppioidea</taxon>
        <taxon>Oppiidae</taxon>
        <taxon>Oppiella</taxon>
    </lineage>
</organism>
<dbReference type="EMBL" id="CAJPVJ010003559">
    <property type="protein sequence ID" value="CAG2167709.1"/>
    <property type="molecule type" value="Genomic_DNA"/>
</dbReference>
<evidence type="ECO:0000256" key="5">
    <source>
        <dbReference type="ARBA" id="ARBA00022707"/>
    </source>
</evidence>
<name>A0A7R9LWL1_9ACAR</name>
<proteinExistence type="inferred from homology"/>
<comment type="catalytic activity">
    <reaction evidence="12">
        <text>GTP + H2O = GDP + phosphate + H(+)</text>
        <dbReference type="Rhea" id="RHEA:19669"/>
        <dbReference type="ChEBI" id="CHEBI:15377"/>
        <dbReference type="ChEBI" id="CHEBI:15378"/>
        <dbReference type="ChEBI" id="CHEBI:37565"/>
        <dbReference type="ChEBI" id="CHEBI:43474"/>
        <dbReference type="ChEBI" id="CHEBI:58189"/>
        <dbReference type="EC" id="3.6.5.2"/>
    </reaction>
</comment>
<dbReference type="Gene3D" id="3.40.50.300">
    <property type="entry name" value="P-loop containing nucleotide triphosphate hydrolases"/>
    <property type="match status" value="2"/>
</dbReference>
<dbReference type="PROSITE" id="PS51417">
    <property type="entry name" value="ARF"/>
    <property type="match status" value="1"/>
</dbReference>
<keyword evidence="8" id="KW-0653">Protein transport</keyword>
<evidence type="ECO:0000256" key="14">
    <source>
        <dbReference type="PIRSR" id="PIRSR606689-2"/>
    </source>
</evidence>
<dbReference type="InterPro" id="IPR024156">
    <property type="entry name" value="Small_GTPase_ARF"/>
</dbReference>
<keyword evidence="7" id="KW-0931">ER-Golgi transport</keyword>
<dbReference type="CDD" id="cd00878">
    <property type="entry name" value="Arf_Arl"/>
    <property type="match status" value="1"/>
</dbReference>
<dbReference type="GO" id="GO:0046872">
    <property type="term" value="F:metal ion binding"/>
    <property type="evidence" value="ECO:0007669"/>
    <property type="project" value="UniProtKB-KW"/>
</dbReference>
<gene>
    <name evidence="15" type="ORF">ONB1V03_LOCUS7206</name>
</gene>
<dbReference type="InterPro" id="IPR006689">
    <property type="entry name" value="Small_GTPase_ARF/SAR"/>
</dbReference>
<dbReference type="InterPro" id="IPR027417">
    <property type="entry name" value="P-loop_NTPase"/>
</dbReference>
<dbReference type="GO" id="GO:0005525">
    <property type="term" value="F:GTP binding"/>
    <property type="evidence" value="ECO:0007669"/>
    <property type="project" value="UniProtKB-KW"/>
</dbReference>
<dbReference type="GO" id="GO:0016192">
    <property type="term" value="P:vesicle-mediated transport"/>
    <property type="evidence" value="ECO:0007669"/>
    <property type="project" value="UniProtKB-KW"/>
</dbReference>
<keyword evidence="14" id="KW-0460">Magnesium</keyword>
<evidence type="ECO:0000256" key="8">
    <source>
        <dbReference type="ARBA" id="ARBA00022927"/>
    </source>
</evidence>
<evidence type="ECO:0000256" key="4">
    <source>
        <dbReference type="ARBA" id="ARBA00022448"/>
    </source>
</evidence>
<feature type="binding site" evidence="13">
    <location>
        <position position="188"/>
    </location>
    <ligand>
        <name>GTP</name>
        <dbReference type="ChEBI" id="CHEBI:37565"/>
    </ligand>
</feature>
<evidence type="ECO:0000313" key="15">
    <source>
        <dbReference type="EMBL" id="CAD7649289.1"/>
    </source>
</evidence>
<dbReference type="EC" id="3.6.5.2" evidence="3"/>
<reference evidence="15" key="1">
    <citation type="submission" date="2020-11" db="EMBL/GenBank/DDBJ databases">
        <authorList>
            <person name="Tran Van P."/>
        </authorList>
    </citation>
    <scope>NUCLEOTIDE SEQUENCE</scope>
</reference>
<dbReference type="SMART" id="SM00177">
    <property type="entry name" value="ARF"/>
    <property type="match status" value="2"/>
</dbReference>
<dbReference type="FunFam" id="3.40.50.300:FF:003500">
    <property type="entry name" value="ADP-ribosylation factor 1"/>
    <property type="match status" value="1"/>
</dbReference>
<dbReference type="PANTHER" id="PTHR11711">
    <property type="entry name" value="ADP RIBOSYLATION FACTOR-RELATED"/>
    <property type="match status" value="1"/>
</dbReference>
<evidence type="ECO:0000256" key="13">
    <source>
        <dbReference type="PIRSR" id="PIRSR606689-1"/>
    </source>
</evidence>
<dbReference type="SUPFAM" id="SSF52540">
    <property type="entry name" value="P-loop containing nucleoside triphosphate hydrolases"/>
    <property type="match status" value="2"/>
</dbReference>
<evidence type="ECO:0000256" key="12">
    <source>
        <dbReference type="ARBA" id="ARBA00048098"/>
    </source>
</evidence>
<dbReference type="GO" id="GO:0000139">
    <property type="term" value="C:Golgi membrane"/>
    <property type="evidence" value="ECO:0007669"/>
    <property type="project" value="UniProtKB-SubCell"/>
</dbReference>
<evidence type="ECO:0000256" key="7">
    <source>
        <dbReference type="ARBA" id="ARBA00022892"/>
    </source>
</evidence>
<keyword evidence="11" id="KW-0449">Lipoprotein</keyword>
<evidence type="ECO:0000256" key="1">
    <source>
        <dbReference type="ARBA" id="ARBA00004444"/>
    </source>
</evidence>
<dbReference type="Pfam" id="PF00025">
    <property type="entry name" value="Arf"/>
    <property type="match status" value="2"/>
</dbReference>
<evidence type="ECO:0000256" key="11">
    <source>
        <dbReference type="ARBA" id="ARBA00023288"/>
    </source>
</evidence>
<dbReference type="GO" id="GO:0003925">
    <property type="term" value="F:G protein activity"/>
    <property type="evidence" value="ECO:0007669"/>
    <property type="project" value="UniProtKB-EC"/>
</dbReference>
<dbReference type="Proteomes" id="UP000728032">
    <property type="component" value="Unassembled WGS sequence"/>
</dbReference>
<dbReference type="AlphaFoldDB" id="A0A7R9LWL1"/>
<keyword evidence="4" id="KW-0813">Transport</keyword>
<accession>A0A7R9LWL1</accession>
<dbReference type="OrthoDB" id="2011769at2759"/>
<comment type="subcellular location">
    <subcellularLocation>
        <location evidence="1">Golgi apparatus membrane</location>
        <topology evidence="1">Lipid-anchor</topology>
        <orientation evidence="1">Cytoplasmic side</orientation>
    </subcellularLocation>
</comment>
<protein>
    <recommendedName>
        <fullName evidence="3">small monomeric GTPase</fullName>
        <ecNumber evidence="3">3.6.5.2</ecNumber>
    </recommendedName>
</protein>
<keyword evidence="5" id="KW-0519">Myristate</keyword>
<evidence type="ECO:0000256" key="10">
    <source>
        <dbReference type="ARBA" id="ARBA00023134"/>
    </source>
</evidence>
<dbReference type="EMBL" id="OC918384">
    <property type="protein sequence ID" value="CAD7649289.1"/>
    <property type="molecule type" value="Genomic_DNA"/>
</dbReference>
<feature type="binding site" evidence="14">
    <location>
        <position position="166"/>
    </location>
    <ligand>
        <name>Mg(2+)</name>
        <dbReference type="ChEBI" id="CHEBI:18420"/>
    </ligand>
</feature>
<evidence type="ECO:0000256" key="9">
    <source>
        <dbReference type="ARBA" id="ARBA00023034"/>
    </source>
</evidence>
<evidence type="ECO:0000256" key="2">
    <source>
        <dbReference type="ARBA" id="ARBA00010290"/>
    </source>
</evidence>
<dbReference type="GO" id="GO:0015031">
    <property type="term" value="P:protein transport"/>
    <property type="evidence" value="ECO:0007669"/>
    <property type="project" value="UniProtKB-KW"/>
</dbReference>
<comment type="similarity">
    <text evidence="2">Belongs to the small GTPase superfamily. Arf family.</text>
</comment>
<keyword evidence="10 13" id="KW-0342">GTP-binding</keyword>
<feature type="binding site" evidence="14">
    <location>
        <position position="145"/>
    </location>
    <ligand>
        <name>Mg(2+)</name>
        <dbReference type="ChEBI" id="CHEBI:18420"/>
    </ligand>
</feature>
<keyword evidence="14" id="KW-0479">Metal-binding</keyword>
<evidence type="ECO:0000256" key="3">
    <source>
        <dbReference type="ARBA" id="ARBA00011984"/>
    </source>
</evidence>
<keyword evidence="6 13" id="KW-0547">Nucleotide-binding</keyword>
<evidence type="ECO:0000313" key="16">
    <source>
        <dbReference type="Proteomes" id="UP000728032"/>
    </source>
</evidence>
<keyword evidence="16" id="KW-1185">Reference proteome</keyword>